<evidence type="ECO:0000313" key="4">
    <source>
        <dbReference type="Proteomes" id="UP000094053"/>
    </source>
</evidence>
<comment type="function">
    <text evidence="2">Involved in the biosynthesis of a nickel-pincer cofactor ((SCS)Ni(II) pincer complex). Binds Ni(2+), and functions in nickel delivery to pyridinium-3,5-bisthiocarboxylic acid mononucleotide (P2TMN), to form the mature cofactor. Is thus probably required for the activation of nickel-pincer cofactor-dependent enzymes.</text>
</comment>
<dbReference type="EC" id="4.99.1.12" evidence="2"/>
<keyword evidence="1 2" id="KW-0533">Nickel</keyword>
<dbReference type="HAMAP" id="MF_01074">
    <property type="entry name" value="LarC"/>
    <property type="match status" value="1"/>
</dbReference>
<accession>A0A1E3RCX0</accession>
<dbReference type="Pfam" id="PF01969">
    <property type="entry name" value="Ni_insertion"/>
    <property type="match status" value="1"/>
</dbReference>
<keyword evidence="2" id="KW-0456">Lyase</keyword>
<name>A0A1E3RCX0_MYCFV</name>
<keyword evidence="4" id="KW-1185">Reference proteome</keyword>
<gene>
    <name evidence="2" type="primary">larC</name>
    <name evidence="3" type="ORF">BHQ18_22685</name>
</gene>
<dbReference type="Gene3D" id="3.30.70.1380">
    <property type="entry name" value="Transcriptional regulatory protein pf0864 domain like"/>
    <property type="match status" value="1"/>
</dbReference>
<dbReference type="Gene3D" id="3.10.20.300">
    <property type="entry name" value="mk0293 like domain"/>
    <property type="match status" value="1"/>
</dbReference>
<dbReference type="STRING" id="1776.BHQ18_22685"/>
<protein>
    <recommendedName>
        <fullName evidence="2">Pyridinium-3,5-bisthiocarboxylic acid mononucleotide nickel insertion protein</fullName>
        <shortName evidence="2">P2TMN nickel insertion protein</shortName>
        <ecNumber evidence="2">4.99.1.12</ecNumber>
    </recommendedName>
    <alternativeName>
        <fullName evidence="2">Nickel-pincer cofactor biosynthesis protein LarC</fullName>
    </alternativeName>
</protein>
<evidence type="ECO:0000256" key="2">
    <source>
        <dbReference type="HAMAP-Rule" id="MF_01074"/>
    </source>
</evidence>
<dbReference type="PANTHER" id="PTHR36566:SF1">
    <property type="entry name" value="PYRIDINIUM-3,5-BISTHIOCARBOXYLIC ACID MONONUCLEOTIDE NICKEL INSERTION PROTEIN"/>
    <property type="match status" value="1"/>
</dbReference>
<dbReference type="GO" id="GO:0016151">
    <property type="term" value="F:nickel cation binding"/>
    <property type="evidence" value="ECO:0007669"/>
    <property type="project" value="UniProtKB-UniRule"/>
</dbReference>
<comment type="similarity">
    <text evidence="2">Belongs to the LarC family.</text>
</comment>
<comment type="catalytic activity">
    <reaction evidence="2">
        <text>Ni(II)-pyridinium-3,5-bisthiocarboxylate mononucleotide = pyridinium-3,5-bisthiocarboxylate mononucleotide + Ni(2+)</text>
        <dbReference type="Rhea" id="RHEA:54784"/>
        <dbReference type="ChEBI" id="CHEBI:49786"/>
        <dbReference type="ChEBI" id="CHEBI:137372"/>
        <dbReference type="ChEBI" id="CHEBI:137373"/>
        <dbReference type="EC" id="4.99.1.12"/>
    </reaction>
</comment>
<dbReference type="GO" id="GO:0016829">
    <property type="term" value="F:lyase activity"/>
    <property type="evidence" value="ECO:0007669"/>
    <property type="project" value="UniProtKB-UniRule"/>
</dbReference>
<sequence length="393" mass="40183">MLLGALIDAGASLPSVQRAVGGVVPSEVQVGTHTTRRAGLRAVRAQVTSVADDHPHRRWADIRLLLEQAPLTIGVRESALTVFTLLADAEARVHGLPAEEVTFHEVGSWDAIADVVGVCAALADLGVAEVTASPVALGSGRVGTAHGDLPVPAPAVIELARGWPVSSGGDGELATPTGMALLRGLAAQSGPIPAMTVSAVGVGAGSRDPAGRANVVRVVVGEPASGAATSTMWVLETNVDDIDPRVWPSVLAALLDAGAADAWLVPIVMKKGRPAHTLRVLGTDAQRATLRAQMFALTGTLGVREAPVQRTALDRAVVPVDVEGGRVRIKVGLRDGTVDVATPEFEDAATLAGQRGVPVRHVLDEANAAAAARGLRRGARWPAGGDPQAGAAI</sequence>
<dbReference type="Proteomes" id="UP000094053">
    <property type="component" value="Unassembled WGS sequence"/>
</dbReference>
<reference evidence="4" key="1">
    <citation type="submission" date="2016-09" db="EMBL/GenBank/DDBJ databases">
        <authorList>
            <person name="Greninger A.L."/>
            <person name="Jerome K.R."/>
            <person name="Mcnair B."/>
            <person name="Wallis C."/>
            <person name="Fang F."/>
        </authorList>
    </citation>
    <scope>NUCLEOTIDE SEQUENCE [LARGE SCALE GENOMIC DNA]</scope>
    <source>
        <strain evidence="4">M6</strain>
    </source>
</reference>
<dbReference type="AlphaFoldDB" id="A0A1E3RCX0"/>
<comment type="caution">
    <text evidence="3">The sequence shown here is derived from an EMBL/GenBank/DDBJ whole genome shotgun (WGS) entry which is preliminary data.</text>
</comment>
<dbReference type="OrthoDB" id="9765625at2"/>
<dbReference type="NCBIfam" id="TIGR00299">
    <property type="entry name" value="nickel pincer cofactor biosynthesis protein LarC"/>
    <property type="match status" value="1"/>
</dbReference>
<dbReference type="InterPro" id="IPR002822">
    <property type="entry name" value="Ni_insertion"/>
</dbReference>
<dbReference type="GO" id="GO:0051604">
    <property type="term" value="P:protein maturation"/>
    <property type="evidence" value="ECO:0007669"/>
    <property type="project" value="UniProtKB-UniRule"/>
</dbReference>
<dbReference type="EMBL" id="MIHA01000020">
    <property type="protein sequence ID" value="ODQ87689.1"/>
    <property type="molecule type" value="Genomic_DNA"/>
</dbReference>
<proteinExistence type="inferred from homology"/>
<evidence type="ECO:0000256" key="1">
    <source>
        <dbReference type="ARBA" id="ARBA00022596"/>
    </source>
</evidence>
<organism evidence="3 4">
    <name type="scientific">Mycolicibacterium flavescens</name>
    <name type="common">Mycobacterium flavescens</name>
    <dbReference type="NCBI Taxonomy" id="1776"/>
    <lineage>
        <taxon>Bacteria</taxon>
        <taxon>Bacillati</taxon>
        <taxon>Actinomycetota</taxon>
        <taxon>Actinomycetes</taxon>
        <taxon>Mycobacteriales</taxon>
        <taxon>Mycobacteriaceae</taxon>
        <taxon>Mycolicibacterium</taxon>
    </lineage>
</organism>
<evidence type="ECO:0000313" key="3">
    <source>
        <dbReference type="EMBL" id="ODQ87689.1"/>
    </source>
</evidence>
<dbReference type="PANTHER" id="PTHR36566">
    <property type="entry name" value="NICKEL INSERTION PROTEIN-RELATED"/>
    <property type="match status" value="1"/>
</dbReference>